<evidence type="ECO:0000259" key="5">
    <source>
        <dbReference type="PROSITE" id="PS50887"/>
    </source>
</evidence>
<dbReference type="EC" id="2.7.7.65" evidence="1"/>
<dbReference type="CDD" id="cd01949">
    <property type="entry name" value="GGDEF"/>
    <property type="match status" value="1"/>
</dbReference>
<dbReference type="SMART" id="SM00267">
    <property type="entry name" value="GGDEF"/>
    <property type="match status" value="1"/>
</dbReference>
<keyword evidence="3" id="KW-0175">Coiled coil</keyword>
<dbReference type="GO" id="GO:0043709">
    <property type="term" value="P:cell adhesion involved in single-species biofilm formation"/>
    <property type="evidence" value="ECO:0007669"/>
    <property type="project" value="TreeGrafter"/>
</dbReference>
<dbReference type="AlphaFoldDB" id="A0A4Q1SHF1"/>
<comment type="catalytic activity">
    <reaction evidence="2">
        <text>2 GTP = 3',3'-c-di-GMP + 2 diphosphate</text>
        <dbReference type="Rhea" id="RHEA:24898"/>
        <dbReference type="ChEBI" id="CHEBI:33019"/>
        <dbReference type="ChEBI" id="CHEBI:37565"/>
        <dbReference type="ChEBI" id="CHEBI:58805"/>
        <dbReference type="EC" id="2.7.7.65"/>
    </reaction>
</comment>
<proteinExistence type="predicted"/>
<dbReference type="GO" id="GO:1902201">
    <property type="term" value="P:negative regulation of bacterial-type flagellum-dependent cell motility"/>
    <property type="evidence" value="ECO:0007669"/>
    <property type="project" value="TreeGrafter"/>
</dbReference>
<dbReference type="OrthoDB" id="9812260at2"/>
<dbReference type="InterPro" id="IPR043128">
    <property type="entry name" value="Rev_trsase/Diguanyl_cyclase"/>
</dbReference>
<dbReference type="Pfam" id="PF00990">
    <property type="entry name" value="GGDEF"/>
    <property type="match status" value="1"/>
</dbReference>
<dbReference type="Gene3D" id="3.30.70.270">
    <property type="match status" value="1"/>
</dbReference>
<keyword evidence="7" id="KW-1185">Reference proteome</keyword>
<dbReference type="PANTHER" id="PTHR45138:SF9">
    <property type="entry name" value="DIGUANYLATE CYCLASE DGCM-RELATED"/>
    <property type="match status" value="1"/>
</dbReference>
<reference evidence="6 7" key="1">
    <citation type="journal article" date="2016" name="Int. J. Syst. Evol. Microbiol.">
        <title>Acidipila dinghuensis sp. nov., an acidobacterium isolated from forest soil.</title>
        <authorList>
            <person name="Jiang Y.W."/>
            <person name="Wang J."/>
            <person name="Chen M.H."/>
            <person name="Lv Y.Y."/>
            <person name="Qiu L.H."/>
        </authorList>
    </citation>
    <scope>NUCLEOTIDE SEQUENCE [LARGE SCALE GENOMIC DNA]</scope>
    <source>
        <strain evidence="6 7">DHOF10</strain>
    </source>
</reference>
<accession>A0A4Q1SHF1</accession>
<dbReference type="PROSITE" id="PS50887">
    <property type="entry name" value="GGDEF"/>
    <property type="match status" value="1"/>
</dbReference>
<dbReference type="GO" id="GO:0005886">
    <property type="term" value="C:plasma membrane"/>
    <property type="evidence" value="ECO:0007669"/>
    <property type="project" value="TreeGrafter"/>
</dbReference>
<evidence type="ECO:0000313" key="6">
    <source>
        <dbReference type="EMBL" id="RXS96809.1"/>
    </source>
</evidence>
<feature type="transmembrane region" description="Helical" evidence="4">
    <location>
        <begin position="12"/>
        <end position="31"/>
    </location>
</feature>
<dbReference type="InterPro" id="IPR029787">
    <property type="entry name" value="Nucleotide_cyclase"/>
</dbReference>
<comment type="caution">
    <text evidence="6">The sequence shown here is derived from an EMBL/GenBank/DDBJ whole genome shotgun (WGS) entry which is preliminary data.</text>
</comment>
<dbReference type="Proteomes" id="UP000290253">
    <property type="component" value="Unassembled WGS sequence"/>
</dbReference>
<protein>
    <recommendedName>
        <fullName evidence="1">diguanylate cyclase</fullName>
        <ecNumber evidence="1">2.7.7.65</ecNumber>
    </recommendedName>
</protein>
<keyword evidence="4" id="KW-0812">Transmembrane</keyword>
<dbReference type="EMBL" id="SDMK01000001">
    <property type="protein sequence ID" value="RXS96809.1"/>
    <property type="molecule type" value="Genomic_DNA"/>
</dbReference>
<dbReference type="PANTHER" id="PTHR45138">
    <property type="entry name" value="REGULATORY COMPONENTS OF SENSORY TRANSDUCTION SYSTEM"/>
    <property type="match status" value="1"/>
</dbReference>
<dbReference type="SUPFAM" id="SSF55073">
    <property type="entry name" value="Nucleotide cyclase"/>
    <property type="match status" value="1"/>
</dbReference>
<feature type="coiled-coil region" evidence="3">
    <location>
        <begin position="66"/>
        <end position="97"/>
    </location>
</feature>
<keyword evidence="4" id="KW-0472">Membrane</keyword>
<dbReference type="GO" id="GO:0052621">
    <property type="term" value="F:diguanylate cyclase activity"/>
    <property type="evidence" value="ECO:0007669"/>
    <property type="project" value="UniProtKB-EC"/>
</dbReference>
<feature type="transmembrane region" description="Helical" evidence="4">
    <location>
        <begin position="37"/>
        <end position="57"/>
    </location>
</feature>
<dbReference type="InterPro" id="IPR050469">
    <property type="entry name" value="Diguanylate_Cyclase"/>
</dbReference>
<organism evidence="6 7">
    <name type="scientific">Silvibacterium dinghuense</name>
    <dbReference type="NCBI Taxonomy" id="1560006"/>
    <lineage>
        <taxon>Bacteria</taxon>
        <taxon>Pseudomonadati</taxon>
        <taxon>Acidobacteriota</taxon>
        <taxon>Terriglobia</taxon>
        <taxon>Terriglobales</taxon>
        <taxon>Acidobacteriaceae</taxon>
        <taxon>Silvibacterium</taxon>
    </lineage>
</organism>
<dbReference type="NCBIfam" id="TIGR00254">
    <property type="entry name" value="GGDEF"/>
    <property type="match status" value="1"/>
</dbReference>
<feature type="domain" description="GGDEF" evidence="5">
    <location>
        <begin position="128"/>
        <end position="262"/>
    </location>
</feature>
<gene>
    <name evidence="6" type="ORF">ESZ00_02340</name>
</gene>
<name>A0A4Q1SHF1_9BACT</name>
<dbReference type="InterPro" id="IPR000160">
    <property type="entry name" value="GGDEF_dom"/>
</dbReference>
<evidence type="ECO:0000256" key="1">
    <source>
        <dbReference type="ARBA" id="ARBA00012528"/>
    </source>
</evidence>
<sequence length="264" mass="29405">MAYRALRSGLRGYVLLRPPSPAPLILLVSHIPAYRALAAGLLTGVAVIALLCFYLWLRERQTRAHAVHLEAQLDQRTAALEEERRKLASTRDALIEQASRDPLTGLLNYGSAHDVLVRELSRAGREATSLTTILVEIDELQEFIDHRGHMAADEILRETAHRLAASIRVYDTVSRFGIHEFLILMPQFDGFRDPHRIQAVHDALCLDPVWLPGGSTPVSCSFGVAVLNGESGVTAEELLLQADKALQKAKYSGRNRIEYEVYHP</sequence>
<evidence type="ECO:0000256" key="3">
    <source>
        <dbReference type="SAM" id="Coils"/>
    </source>
</evidence>
<keyword evidence="4" id="KW-1133">Transmembrane helix</keyword>
<evidence type="ECO:0000256" key="2">
    <source>
        <dbReference type="ARBA" id="ARBA00034247"/>
    </source>
</evidence>
<evidence type="ECO:0000256" key="4">
    <source>
        <dbReference type="SAM" id="Phobius"/>
    </source>
</evidence>
<evidence type="ECO:0000313" key="7">
    <source>
        <dbReference type="Proteomes" id="UP000290253"/>
    </source>
</evidence>